<accession>A0A225V7M9</accession>
<reference evidence="2" key="1">
    <citation type="submission" date="2017-03" db="EMBL/GenBank/DDBJ databases">
        <title>Phytopthora megakarya and P. palmivora, two closely related causual agents of cacao black pod achieved similar genome size and gene model numbers by different mechanisms.</title>
        <authorList>
            <person name="Ali S."/>
            <person name="Shao J."/>
            <person name="Larry D.J."/>
            <person name="Kronmiller B."/>
            <person name="Shen D."/>
            <person name="Strem M.D."/>
            <person name="Melnick R.L."/>
            <person name="Guiltinan M.J."/>
            <person name="Tyler B.M."/>
            <person name="Meinhardt L.W."/>
            <person name="Bailey B.A."/>
        </authorList>
    </citation>
    <scope>NUCLEOTIDE SEQUENCE [LARGE SCALE GENOMIC DNA]</scope>
    <source>
        <strain evidence="2">zdho120</strain>
    </source>
</reference>
<comment type="caution">
    <text evidence="1">The sequence shown here is derived from an EMBL/GenBank/DDBJ whole genome shotgun (WGS) entry which is preliminary data.</text>
</comment>
<proteinExistence type="predicted"/>
<keyword evidence="2" id="KW-1185">Reference proteome</keyword>
<dbReference type="Proteomes" id="UP000198211">
    <property type="component" value="Unassembled WGS sequence"/>
</dbReference>
<dbReference type="AlphaFoldDB" id="A0A225V7M9"/>
<protein>
    <submittedName>
        <fullName evidence="1">Uncharacterized protein</fullName>
    </submittedName>
</protein>
<dbReference type="OrthoDB" id="129547at2759"/>
<evidence type="ECO:0000313" key="1">
    <source>
        <dbReference type="EMBL" id="OWZ01385.1"/>
    </source>
</evidence>
<organism evidence="1 2">
    <name type="scientific">Phytophthora megakarya</name>
    <dbReference type="NCBI Taxonomy" id="4795"/>
    <lineage>
        <taxon>Eukaryota</taxon>
        <taxon>Sar</taxon>
        <taxon>Stramenopiles</taxon>
        <taxon>Oomycota</taxon>
        <taxon>Peronosporomycetes</taxon>
        <taxon>Peronosporales</taxon>
        <taxon>Peronosporaceae</taxon>
        <taxon>Phytophthora</taxon>
    </lineage>
</organism>
<name>A0A225V7M9_9STRA</name>
<dbReference type="EMBL" id="NBNE01006892">
    <property type="protein sequence ID" value="OWZ01385.1"/>
    <property type="molecule type" value="Genomic_DNA"/>
</dbReference>
<sequence length="81" mass="9022">MCVMHVLSTEGNDDPADDDYAVHEANYTSLEDSAKELSFLPDLTEPSVTELDYTALNVNNASFIGDQQRRLDEVLKNTKLS</sequence>
<gene>
    <name evidence="1" type="ORF">PHMEG_00027239</name>
</gene>
<evidence type="ECO:0000313" key="2">
    <source>
        <dbReference type="Proteomes" id="UP000198211"/>
    </source>
</evidence>